<name>A0A6C2CMA0_9RHOO</name>
<dbReference type="InterPro" id="IPR007791">
    <property type="entry name" value="DjlA_N"/>
</dbReference>
<dbReference type="InterPro" id="IPR029024">
    <property type="entry name" value="TerB-like"/>
</dbReference>
<proteinExistence type="predicted"/>
<evidence type="ECO:0000313" key="3">
    <source>
        <dbReference type="Proteomes" id="UP000389128"/>
    </source>
</evidence>
<dbReference type="Gene3D" id="1.10.3680.10">
    <property type="entry name" value="TerB-like"/>
    <property type="match status" value="1"/>
</dbReference>
<evidence type="ECO:0000313" key="2">
    <source>
        <dbReference type="EMBL" id="TYC55091.1"/>
    </source>
</evidence>
<feature type="domain" description="Co-chaperone DjlA N-terminal" evidence="1">
    <location>
        <begin position="28"/>
        <end position="144"/>
    </location>
</feature>
<organism evidence="2 3">
    <name type="scientific">Zoogloea oleivorans</name>
    <dbReference type="NCBI Taxonomy" id="1552750"/>
    <lineage>
        <taxon>Bacteria</taxon>
        <taxon>Pseudomonadati</taxon>
        <taxon>Pseudomonadota</taxon>
        <taxon>Betaproteobacteria</taxon>
        <taxon>Rhodocyclales</taxon>
        <taxon>Zoogloeaceae</taxon>
        <taxon>Zoogloea</taxon>
    </lineage>
</organism>
<keyword evidence="3" id="KW-1185">Reference proteome</keyword>
<evidence type="ECO:0000259" key="1">
    <source>
        <dbReference type="Pfam" id="PF05099"/>
    </source>
</evidence>
<accession>A0A6C2CMA0</accession>
<dbReference type="OrthoDB" id="9181030at2"/>
<dbReference type="Proteomes" id="UP000389128">
    <property type="component" value="Unassembled WGS sequence"/>
</dbReference>
<dbReference type="SUPFAM" id="SSF158682">
    <property type="entry name" value="TerB-like"/>
    <property type="match status" value="1"/>
</dbReference>
<sequence>MLERLISLLRGELQAEAAERGPFERRLVAVAALLLETMYVDRVASEAEHEAVKRLLMAHFHLPTERVEQLVALAEVRYAEALDDWEFAEAVRVGFGPGERQEILTMLWEVAYADGVMAKLEGRLMKRLARQLELGEDAVELARAAAGARSGLLRGTPGEG</sequence>
<protein>
    <submittedName>
        <fullName evidence="2">TerB family tellurite resistance protein</fullName>
    </submittedName>
</protein>
<dbReference type="CDD" id="cd07313">
    <property type="entry name" value="terB_like_2"/>
    <property type="match status" value="1"/>
</dbReference>
<dbReference type="EMBL" id="SDKK01000014">
    <property type="protein sequence ID" value="TYC55091.1"/>
    <property type="molecule type" value="Genomic_DNA"/>
</dbReference>
<reference evidence="2 3" key="1">
    <citation type="submission" date="2019-01" db="EMBL/GenBank/DDBJ databases">
        <title>Zoogloea oleivorans genome sequencing and assembly.</title>
        <authorList>
            <person name="Tancsics A."/>
            <person name="Farkas M."/>
            <person name="Kriszt B."/>
            <person name="Maroti G."/>
            <person name="Horvath B."/>
        </authorList>
    </citation>
    <scope>NUCLEOTIDE SEQUENCE [LARGE SCALE GENOMIC DNA]</scope>
    <source>
        <strain evidence="2 3">Buc</strain>
    </source>
</reference>
<dbReference type="RefSeq" id="WP_148579951.1">
    <property type="nucleotide sequence ID" value="NZ_JAVEUW010000032.1"/>
</dbReference>
<gene>
    <name evidence="2" type="ORF">ETQ85_15350</name>
</gene>
<comment type="caution">
    <text evidence="2">The sequence shown here is derived from an EMBL/GenBank/DDBJ whole genome shotgun (WGS) entry which is preliminary data.</text>
</comment>
<dbReference type="AlphaFoldDB" id="A0A6C2CMA0"/>
<dbReference type="Pfam" id="PF05099">
    <property type="entry name" value="TerB"/>
    <property type="match status" value="1"/>
</dbReference>